<feature type="region of interest" description="Disordered" evidence="6">
    <location>
        <begin position="869"/>
        <end position="963"/>
    </location>
</feature>
<dbReference type="OrthoDB" id="9970435at2759"/>
<evidence type="ECO:0000256" key="3">
    <source>
        <dbReference type="ARBA" id="ARBA00022692"/>
    </source>
</evidence>
<dbReference type="PANTHER" id="PTHR10783">
    <property type="entry name" value="XENOTROPIC AND POLYTROPIC RETROVIRUS RECEPTOR 1-RELATED"/>
    <property type="match status" value="1"/>
</dbReference>
<evidence type="ECO:0008006" key="12">
    <source>
        <dbReference type="Google" id="ProtNLM"/>
    </source>
</evidence>
<evidence type="ECO:0000256" key="6">
    <source>
        <dbReference type="SAM" id="MobiDB-lite"/>
    </source>
</evidence>
<dbReference type="GO" id="GO:0016036">
    <property type="term" value="P:cellular response to phosphate starvation"/>
    <property type="evidence" value="ECO:0007669"/>
    <property type="project" value="TreeGrafter"/>
</dbReference>
<comment type="subcellular location">
    <subcellularLocation>
        <location evidence="1">Membrane</location>
        <topology evidence="1">Multi-pass membrane protein</topology>
    </subcellularLocation>
</comment>
<dbReference type="AlphaFoldDB" id="A0A8H7RXQ3"/>
<dbReference type="InterPro" id="IPR004342">
    <property type="entry name" value="EXS_C"/>
</dbReference>
<feature type="transmembrane region" description="Helical" evidence="7">
    <location>
        <begin position="696"/>
        <end position="717"/>
    </location>
</feature>
<evidence type="ECO:0000259" key="9">
    <source>
        <dbReference type="PROSITE" id="PS51382"/>
    </source>
</evidence>
<sequence>MKFAKYLESESIPEWRKAYINYKGLKKRLKAVDKFRKANERKAAIELDHAFQGVVDPDSDTEQPPPRPTLYKQDTAATNEWRWPWNVDNTNSAWLNENPPLHRQQSFPHSLIRRISSRFNQDDTELARVHSRPVSINSSATLSILDEALLHASEAERVFFAILNGELDKVSRFYDEKEIEARTKLEALKIQMQLIAEYGRRLLEIEDAEDHHRHQQQQNGYGVPLPNGFNSNNNRQEQNSQGGWFDWITGHHRNKSSNHDASRIPLHLPQMSSTIDYSADHHVSYSVARSRLKKALTEYYRSLEFLRSYKVLNETGFHKIMKKFDKTAGWKASPLYLQRVKKYHWVTSTELDSIIKETETLYINEFADGHRRRGMRKLRVPEKQEDYNSTTLRIGLYLGMALILLLRSCQLGFEPKTGKQLPNIQTNLQIYACFALPILFCLGFSTNLIIWHRSRISYKFIFELDPRHNLNYHQFGELPAFMLLIQSVIMYIDFTELFAPSIPSELCPLILFVILMAIVFCPFDILYCSARKWLGIALGRIFLSGCFRVEFRDFFIADELNSLAYSFWTLSYFFCAYSWQWTDLQSNCNIALVWYTPLIASLPPWWRLLQCLRRYKDSNENVHLYNAAKYATSILATVIGGIRRMYPSKTMDIIMILTCIVNSTYTTTWDIKMDWGLGQPNSQHLFLRDELVFKRGFYYIACIIDIILRFAWIMNFIQIRRLNGAILGFILAAFEGYRRIQWNVFRLENEHLNNCGHYRAIKEIPLPFALRENVKQPNEQDEGNIQLPTNDSHHMNGRITPPTPIPIVSDYPHEIMHNHHSQQQTPSSNMMDPLSWVTPATRPQSIAHSLAGRDSIYGGSFYGRRDFESRHDREESIKDATSPTTNGGPGNGGSQSQPPTSTINNVLTRIRSIGALGNREDDESDTDREEDEEDDDEDENDINDNNNDYHPSHPYRHHGDNNV</sequence>
<dbReference type="EMBL" id="JAEPRB010000195">
    <property type="protein sequence ID" value="KAG2219101.1"/>
    <property type="molecule type" value="Genomic_DNA"/>
</dbReference>
<name>A0A8H7RXQ3_9FUNG</name>
<evidence type="ECO:0000256" key="2">
    <source>
        <dbReference type="ARBA" id="ARBA00009665"/>
    </source>
</evidence>
<keyword evidence="4 7" id="KW-1133">Transmembrane helix</keyword>
<feature type="transmembrane region" description="Helical" evidence="7">
    <location>
        <begin position="592"/>
        <end position="609"/>
    </location>
</feature>
<keyword evidence="3 7" id="KW-0812">Transmembrane</keyword>
<evidence type="ECO:0000256" key="7">
    <source>
        <dbReference type="SAM" id="Phobius"/>
    </source>
</evidence>
<feature type="transmembrane region" description="Helical" evidence="7">
    <location>
        <begin position="430"/>
        <end position="452"/>
    </location>
</feature>
<dbReference type="GO" id="GO:0000822">
    <property type="term" value="F:inositol hexakisphosphate binding"/>
    <property type="evidence" value="ECO:0007669"/>
    <property type="project" value="TreeGrafter"/>
</dbReference>
<dbReference type="GO" id="GO:0005794">
    <property type="term" value="C:Golgi apparatus"/>
    <property type="evidence" value="ECO:0007669"/>
    <property type="project" value="TreeGrafter"/>
</dbReference>
<reference evidence="10 11" key="1">
    <citation type="submission" date="2020-12" db="EMBL/GenBank/DDBJ databases">
        <title>Metabolic potential, ecology and presence of endohyphal bacteria is reflected in genomic diversity of Mucoromycotina.</title>
        <authorList>
            <person name="Muszewska A."/>
            <person name="Okrasinska A."/>
            <person name="Steczkiewicz K."/>
            <person name="Drgas O."/>
            <person name="Orlowska M."/>
            <person name="Perlinska-Lenart U."/>
            <person name="Aleksandrzak-Piekarczyk T."/>
            <person name="Szatraj K."/>
            <person name="Zielenkiewicz U."/>
            <person name="Pilsyk S."/>
            <person name="Malc E."/>
            <person name="Mieczkowski P."/>
            <person name="Kruszewska J.S."/>
            <person name="Biernat P."/>
            <person name="Pawlowska J."/>
        </authorList>
    </citation>
    <scope>NUCLEOTIDE SEQUENCE [LARGE SCALE GENOMIC DNA]</scope>
    <source>
        <strain evidence="10 11">CBS 142.35</strain>
    </source>
</reference>
<dbReference type="GO" id="GO:0006817">
    <property type="term" value="P:phosphate ion transport"/>
    <property type="evidence" value="ECO:0007669"/>
    <property type="project" value="TreeGrafter"/>
</dbReference>
<organism evidence="10 11">
    <name type="scientific">Circinella minor</name>
    <dbReference type="NCBI Taxonomy" id="1195481"/>
    <lineage>
        <taxon>Eukaryota</taxon>
        <taxon>Fungi</taxon>
        <taxon>Fungi incertae sedis</taxon>
        <taxon>Mucoromycota</taxon>
        <taxon>Mucoromycotina</taxon>
        <taxon>Mucoromycetes</taxon>
        <taxon>Mucorales</taxon>
        <taxon>Lichtheimiaceae</taxon>
        <taxon>Circinella</taxon>
    </lineage>
</organism>
<evidence type="ECO:0000256" key="5">
    <source>
        <dbReference type="ARBA" id="ARBA00023136"/>
    </source>
</evidence>
<feature type="domain" description="EXS" evidence="8">
    <location>
        <begin position="587"/>
        <end position="778"/>
    </location>
</feature>
<proteinExistence type="inferred from homology"/>
<evidence type="ECO:0000256" key="4">
    <source>
        <dbReference type="ARBA" id="ARBA00022989"/>
    </source>
</evidence>
<dbReference type="PROSITE" id="PS51382">
    <property type="entry name" value="SPX"/>
    <property type="match status" value="1"/>
</dbReference>
<keyword evidence="11" id="KW-1185">Reference proteome</keyword>
<comment type="caution">
    <text evidence="10">The sequence shown here is derived from an EMBL/GenBank/DDBJ whole genome shotgun (WGS) entry which is preliminary data.</text>
</comment>
<accession>A0A8H7RXQ3</accession>
<feature type="transmembrane region" description="Helical" evidence="7">
    <location>
        <begin position="472"/>
        <end position="494"/>
    </location>
</feature>
<feature type="compositionally biased region" description="Acidic residues" evidence="6">
    <location>
        <begin position="920"/>
        <end position="942"/>
    </location>
</feature>
<protein>
    <recommendedName>
        <fullName evidence="12">SPX domain-containing protein</fullName>
    </recommendedName>
</protein>
<evidence type="ECO:0000313" key="10">
    <source>
        <dbReference type="EMBL" id="KAG2219101.1"/>
    </source>
</evidence>
<dbReference type="PROSITE" id="PS51380">
    <property type="entry name" value="EXS"/>
    <property type="match status" value="1"/>
</dbReference>
<gene>
    <name evidence="10" type="ORF">INT45_005832</name>
</gene>
<dbReference type="Proteomes" id="UP000646827">
    <property type="component" value="Unassembled WGS sequence"/>
</dbReference>
<feature type="transmembrane region" description="Helical" evidence="7">
    <location>
        <begin position="506"/>
        <end position="527"/>
    </location>
</feature>
<evidence type="ECO:0000259" key="8">
    <source>
        <dbReference type="PROSITE" id="PS51380"/>
    </source>
</evidence>
<feature type="compositionally biased region" description="Basic and acidic residues" evidence="6">
    <location>
        <begin position="869"/>
        <end position="878"/>
    </location>
</feature>
<dbReference type="Pfam" id="PF03124">
    <property type="entry name" value="EXS"/>
    <property type="match status" value="1"/>
</dbReference>
<evidence type="ECO:0000256" key="1">
    <source>
        <dbReference type="ARBA" id="ARBA00004141"/>
    </source>
</evidence>
<comment type="similarity">
    <text evidence="2">Belongs to the SYG1 (TC 2.A.94) family.</text>
</comment>
<dbReference type="InterPro" id="IPR004331">
    <property type="entry name" value="SPX_dom"/>
</dbReference>
<feature type="transmembrane region" description="Helical" evidence="7">
    <location>
        <begin position="653"/>
        <end position="671"/>
    </location>
</feature>
<dbReference type="CDD" id="cd14475">
    <property type="entry name" value="SPX_SYG1_like"/>
    <property type="match status" value="1"/>
</dbReference>
<dbReference type="GO" id="GO:0005886">
    <property type="term" value="C:plasma membrane"/>
    <property type="evidence" value="ECO:0007669"/>
    <property type="project" value="TreeGrafter"/>
</dbReference>
<feature type="domain" description="SPX" evidence="9">
    <location>
        <begin position="1"/>
        <end position="338"/>
    </location>
</feature>
<evidence type="ECO:0000313" key="11">
    <source>
        <dbReference type="Proteomes" id="UP000646827"/>
    </source>
</evidence>
<keyword evidence="5 7" id="KW-0472">Membrane</keyword>
<dbReference type="PANTHER" id="PTHR10783:SF103">
    <property type="entry name" value="SOLUTE CARRIER FAMILY 53 MEMBER 1"/>
    <property type="match status" value="1"/>
</dbReference>
<dbReference type="Pfam" id="PF03105">
    <property type="entry name" value="SPX"/>
    <property type="match status" value="1"/>
</dbReference>
<feature type="transmembrane region" description="Helical" evidence="7">
    <location>
        <begin position="563"/>
        <end position="580"/>
    </location>
</feature>